<sequence>MSLWSKLFGGGTAEPAPEPAKAEDYKGFSIRPEPIKDGGQHRVAARIEKTVGGTLRSHYLIRADTTGSADEAASISLAKARQVIDEQGEALFD</sequence>
<comment type="caution">
    <text evidence="2">The sequence shown here is derived from an EMBL/GenBank/DDBJ whole genome shotgun (WGS) entry which is preliminary data.</text>
</comment>
<reference evidence="2 3" key="1">
    <citation type="submission" date="2018-06" db="EMBL/GenBank/DDBJ databases">
        <title>Genomic Encyclopedia of Type Strains, Phase III (KMG-III): the genomes of soil and plant-associated and newly described type strains.</title>
        <authorList>
            <person name="Whitman W."/>
        </authorList>
    </citation>
    <scope>NUCLEOTIDE SEQUENCE [LARGE SCALE GENOMIC DNA]</scope>
    <source>
        <strain evidence="2 3">CECT 9025</strain>
    </source>
</reference>
<dbReference type="InterPro" id="IPR018772">
    <property type="entry name" value="Transcription_activator_HlyU"/>
</dbReference>
<accession>A0A318SZR1</accession>
<keyword evidence="3" id="KW-1185">Reference proteome</keyword>
<feature type="region of interest" description="Disordered" evidence="1">
    <location>
        <begin position="1"/>
        <end position="41"/>
    </location>
</feature>
<name>A0A318SZR1_9RHOB</name>
<dbReference type="EMBL" id="QJTE01000001">
    <property type="protein sequence ID" value="PYE85916.1"/>
    <property type="molecule type" value="Genomic_DNA"/>
</dbReference>
<dbReference type="AlphaFoldDB" id="A0A318SZR1"/>
<dbReference type="Proteomes" id="UP000248311">
    <property type="component" value="Unassembled WGS sequence"/>
</dbReference>
<dbReference type="RefSeq" id="WP_110812924.1">
    <property type="nucleotide sequence ID" value="NZ_QJTE01000001.1"/>
</dbReference>
<dbReference type="OrthoDB" id="9800971at2"/>
<evidence type="ECO:0000313" key="3">
    <source>
        <dbReference type="Proteomes" id="UP000248311"/>
    </source>
</evidence>
<protein>
    <recommendedName>
        <fullName evidence="4">Transcriptional activator HlyU</fullName>
    </recommendedName>
</protein>
<organism evidence="2 3">
    <name type="scientific">Pseudoroseicyclus aestuarii</name>
    <dbReference type="NCBI Taxonomy" id="1795041"/>
    <lineage>
        <taxon>Bacteria</taxon>
        <taxon>Pseudomonadati</taxon>
        <taxon>Pseudomonadota</taxon>
        <taxon>Alphaproteobacteria</taxon>
        <taxon>Rhodobacterales</taxon>
        <taxon>Paracoccaceae</taxon>
        <taxon>Pseudoroseicyclus</taxon>
    </lineage>
</organism>
<evidence type="ECO:0000256" key="1">
    <source>
        <dbReference type="SAM" id="MobiDB-lite"/>
    </source>
</evidence>
<gene>
    <name evidence="2" type="ORF">DFP88_101590</name>
</gene>
<evidence type="ECO:0000313" key="2">
    <source>
        <dbReference type="EMBL" id="PYE85916.1"/>
    </source>
</evidence>
<dbReference type="Pfam" id="PF10115">
    <property type="entry name" value="HlyU"/>
    <property type="match status" value="1"/>
</dbReference>
<evidence type="ECO:0008006" key="4">
    <source>
        <dbReference type="Google" id="ProtNLM"/>
    </source>
</evidence>
<proteinExistence type="predicted"/>